<protein>
    <recommendedName>
        <fullName evidence="3">Flagellar protein FliT</fullName>
    </recommendedName>
</protein>
<reference evidence="1 2" key="2">
    <citation type="submission" date="2021-08" db="EMBL/GenBank/DDBJ databases">
        <title>Rheinheimera aquimaris sp. nov., isolated from seawater of the East Sea in Korea.</title>
        <authorList>
            <person name="Kim K.H."/>
            <person name="Wenting R."/>
            <person name="Kim K.R."/>
            <person name="Jeon C.O."/>
        </authorList>
    </citation>
    <scope>NUCLEOTIDE SEQUENCE [LARGE SCALE GENOMIC DNA]</scope>
    <source>
        <strain evidence="1 2">MA-13</strain>
    </source>
</reference>
<evidence type="ECO:0008006" key="3">
    <source>
        <dbReference type="Google" id="ProtNLM"/>
    </source>
</evidence>
<evidence type="ECO:0000313" key="1">
    <source>
        <dbReference type="EMBL" id="MBZ9610211.1"/>
    </source>
</evidence>
<dbReference type="RefSeq" id="WP_205310245.1">
    <property type="nucleotide sequence ID" value="NZ_JAERPS020000001.1"/>
</dbReference>
<evidence type="ECO:0000313" key="2">
    <source>
        <dbReference type="Proteomes" id="UP000663814"/>
    </source>
</evidence>
<dbReference type="Proteomes" id="UP000663814">
    <property type="component" value="Unassembled WGS sequence"/>
</dbReference>
<accession>A0ABS7X3S6</accession>
<proteinExistence type="predicted"/>
<dbReference type="EMBL" id="JAERPS020000001">
    <property type="protein sequence ID" value="MBZ9610211.1"/>
    <property type="molecule type" value="Genomic_DNA"/>
</dbReference>
<name>A0ABS7X3S6_9GAMM</name>
<gene>
    <name evidence="1" type="ORF">I4W93_001250</name>
</gene>
<keyword evidence="2" id="KW-1185">Reference proteome</keyword>
<organism evidence="1 2">
    <name type="scientific">Rheinheimera maricola</name>
    <dbReference type="NCBI Taxonomy" id="2793282"/>
    <lineage>
        <taxon>Bacteria</taxon>
        <taxon>Pseudomonadati</taxon>
        <taxon>Pseudomonadota</taxon>
        <taxon>Gammaproteobacteria</taxon>
        <taxon>Chromatiales</taxon>
        <taxon>Chromatiaceae</taxon>
        <taxon>Rheinheimera</taxon>
    </lineage>
</organism>
<comment type="caution">
    <text evidence="1">The sequence shown here is derived from an EMBL/GenBank/DDBJ whole genome shotgun (WGS) entry which is preliminary data.</text>
</comment>
<reference evidence="1 2" key="1">
    <citation type="submission" date="2020-12" db="EMBL/GenBank/DDBJ databases">
        <authorList>
            <person name="Ruan W."/>
            <person name="Khan S.A."/>
            <person name="Jeon C.O."/>
        </authorList>
    </citation>
    <scope>NUCLEOTIDE SEQUENCE [LARGE SCALE GENOMIC DNA]</scope>
    <source>
        <strain evidence="1 2">MA-13</strain>
    </source>
</reference>
<sequence>MLMLADVQHAEQQLTAIKQLIAQEQYIEAMHNVVLLQKKLQPLFAQLPVINTEAGKRLQQLSEDFFALLSNLNAERAQIKNSISQLAGVKSGNKISKTYQID</sequence>